<sequence length="409" mass="45631">MKSTRRNRPLSSNRLELALILCALFSEMLMAQSIANTTSLKESEMLLDELKQSLVQRAVNSGLSVASAGFIDSTGRLVESTYFNTGKNIEAIRNVDLMKDRRPQRNEITRLLDSARNNDCERKSTARYKNKIGIVFKDAAWSQDISGAVINRLDGVIGEQLRLNINSTSQWYVTEGRQTASVPSSTSYFSRLNERNENVEAGQYLVSVDVSIDQKKFDIADTYRLSRIVGADIVSNISSSRFLYNLAKPKYSDSKRLLVTLTASDREKNESIAVSQFTINIPKAGYNLLEQEIDTESYFQVQREVEKFSMLLSNYRVCGLEEMPVRGLLRNDSQASTLLRLAVGSTGGVALGDKFIVSPNILSDYDSLLDPNALDRIGLAEVIRVNYHNAELKILAGDSLGVYRSATPF</sequence>
<dbReference type="EMBL" id="LIBB01000240">
    <property type="protein sequence ID" value="KRO71100.1"/>
    <property type="molecule type" value="Genomic_DNA"/>
</dbReference>
<dbReference type="Proteomes" id="UP000051934">
    <property type="component" value="Unassembled WGS sequence"/>
</dbReference>
<accession>A0A0R2S852</accession>
<comment type="caution">
    <text evidence="1">The sequence shown here is derived from an EMBL/GenBank/DDBJ whole genome shotgun (WGS) entry which is preliminary data.</text>
</comment>
<organism evidence="1 2">
    <name type="scientific">OM182 bacterium BACL3 MAG-120507-bin80</name>
    <dbReference type="NCBI Taxonomy" id="1655577"/>
    <lineage>
        <taxon>Bacteria</taxon>
        <taxon>Pseudomonadati</taxon>
        <taxon>Pseudomonadota</taxon>
        <taxon>Gammaproteobacteria</taxon>
        <taxon>OMG group</taxon>
        <taxon>OM182 clade</taxon>
    </lineage>
</organism>
<evidence type="ECO:0000313" key="2">
    <source>
        <dbReference type="Proteomes" id="UP000051934"/>
    </source>
</evidence>
<protein>
    <submittedName>
        <fullName evidence="1">Uncharacterized protein</fullName>
    </submittedName>
</protein>
<name>A0A0R2S852_9GAMM</name>
<reference evidence="1 2" key="1">
    <citation type="submission" date="2015-10" db="EMBL/GenBank/DDBJ databases">
        <title>Metagenome-Assembled Genomes uncover a global brackish microbiome.</title>
        <authorList>
            <person name="Hugerth L.W."/>
            <person name="Larsson J."/>
            <person name="Alneberg J."/>
            <person name="Lindh M.V."/>
            <person name="Legrand C."/>
            <person name="Pinhassi J."/>
            <person name="Andersson A.F."/>
        </authorList>
    </citation>
    <scope>NUCLEOTIDE SEQUENCE [LARGE SCALE GENOMIC DNA]</scope>
    <source>
        <strain evidence="1">BACL4 MAG-120507-bin80</strain>
    </source>
</reference>
<gene>
    <name evidence="1" type="ORF">ABR69_01535</name>
</gene>
<dbReference type="AlphaFoldDB" id="A0A0R2S852"/>
<evidence type="ECO:0000313" key="1">
    <source>
        <dbReference type="EMBL" id="KRO71100.1"/>
    </source>
</evidence>
<proteinExistence type="predicted"/>